<proteinExistence type="predicted"/>
<evidence type="ECO:0000313" key="1">
    <source>
        <dbReference type="EMBL" id="CAJ1079892.1"/>
    </source>
</evidence>
<name>A0AAV1H6N0_XYRNO</name>
<protein>
    <submittedName>
        <fullName evidence="1">Uncharacterized protein</fullName>
    </submittedName>
</protein>
<accession>A0AAV1H6N0</accession>
<sequence>MAAPCRQPPQAHVGCRGSSIQAVSEVAVAARSMLRLLHDKIRPDDPRQQQLAAMLCFFANKIGPEDHLLYNKSIS</sequence>
<dbReference type="Proteomes" id="UP001178508">
    <property type="component" value="Chromosome 18"/>
</dbReference>
<reference evidence="1" key="1">
    <citation type="submission" date="2023-08" db="EMBL/GenBank/DDBJ databases">
        <authorList>
            <person name="Alioto T."/>
            <person name="Alioto T."/>
            <person name="Gomez Garrido J."/>
        </authorList>
    </citation>
    <scope>NUCLEOTIDE SEQUENCE</scope>
</reference>
<organism evidence="1 2">
    <name type="scientific">Xyrichtys novacula</name>
    <name type="common">Pearly razorfish</name>
    <name type="synonym">Hemipteronotus novacula</name>
    <dbReference type="NCBI Taxonomy" id="13765"/>
    <lineage>
        <taxon>Eukaryota</taxon>
        <taxon>Metazoa</taxon>
        <taxon>Chordata</taxon>
        <taxon>Craniata</taxon>
        <taxon>Vertebrata</taxon>
        <taxon>Euteleostomi</taxon>
        <taxon>Actinopterygii</taxon>
        <taxon>Neopterygii</taxon>
        <taxon>Teleostei</taxon>
        <taxon>Neoteleostei</taxon>
        <taxon>Acanthomorphata</taxon>
        <taxon>Eupercaria</taxon>
        <taxon>Labriformes</taxon>
        <taxon>Labridae</taxon>
        <taxon>Xyrichtys</taxon>
    </lineage>
</organism>
<keyword evidence="2" id="KW-1185">Reference proteome</keyword>
<evidence type="ECO:0000313" key="2">
    <source>
        <dbReference type="Proteomes" id="UP001178508"/>
    </source>
</evidence>
<dbReference type="EMBL" id="OY660881">
    <property type="protein sequence ID" value="CAJ1079892.1"/>
    <property type="molecule type" value="Genomic_DNA"/>
</dbReference>
<dbReference type="AlphaFoldDB" id="A0AAV1H6N0"/>
<gene>
    <name evidence="1" type="ORF">XNOV1_A005707</name>
</gene>